<dbReference type="AlphaFoldDB" id="A0A9P4SKV9"/>
<dbReference type="PANTHER" id="PTHR47424:SF5">
    <property type="entry name" value="ZN(II)2CYS6 TRANSCRIPTION FACTOR (EUROFUNG)"/>
    <property type="match status" value="1"/>
</dbReference>
<organism evidence="7 8">
    <name type="scientific">Patellaria atrata CBS 101060</name>
    <dbReference type="NCBI Taxonomy" id="1346257"/>
    <lineage>
        <taxon>Eukaryota</taxon>
        <taxon>Fungi</taxon>
        <taxon>Dikarya</taxon>
        <taxon>Ascomycota</taxon>
        <taxon>Pezizomycotina</taxon>
        <taxon>Dothideomycetes</taxon>
        <taxon>Dothideomycetes incertae sedis</taxon>
        <taxon>Patellariales</taxon>
        <taxon>Patellariaceae</taxon>
        <taxon>Patellaria</taxon>
    </lineage>
</organism>
<feature type="non-terminal residue" evidence="7">
    <location>
        <position position="676"/>
    </location>
</feature>
<feature type="compositionally biased region" description="Polar residues" evidence="5">
    <location>
        <begin position="136"/>
        <end position="153"/>
    </location>
</feature>
<dbReference type="InterPro" id="IPR051127">
    <property type="entry name" value="Fungal_SecMet_Regulators"/>
</dbReference>
<dbReference type="OrthoDB" id="3362851at2759"/>
<dbReference type="GO" id="GO:0000978">
    <property type="term" value="F:RNA polymerase II cis-regulatory region sequence-specific DNA binding"/>
    <property type="evidence" value="ECO:0007669"/>
    <property type="project" value="TreeGrafter"/>
</dbReference>
<proteinExistence type="predicted"/>
<feature type="compositionally biased region" description="Polar residues" evidence="5">
    <location>
        <begin position="1"/>
        <end position="18"/>
    </location>
</feature>
<feature type="region of interest" description="Disordered" evidence="5">
    <location>
        <begin position="444"/>
        <end position="463"/>
    </location>
</feature>
<dbReference type="GO" id="GO:0000981">
    <property type="term" value="F:DNA-binding transcription factor activity, RNA polymerase II-specific"/>
    <property type="evidence" value="ECO:0007669"/>
    <property type="project" value="InterPro"/>
</dbReference>
<dbReference type="CDD" id="cd00067">
    <property type="entry name" value="GAL4"/>
    <property type="match status" value="1"/>
</dbReference>
<dbReference type="PANTHER" id="PTHR47424">
    <property type="entry name" value="REGULATORY PROTEIN GAL4"/>
    <property type="match status" value="1"/>
</dbReference>
<keyword evidence="1" id="KW-0479">Metal-binding</keyword>
<evidence type="ECO:0000256" key="4">
    <source>
        <dbReference type="ARBA" id="ARBA00023242"/>
    </source>
</evidence>
<dbReference type="CDD" id="cd12148">
    <property type="entry name" value="fungal_TF_MHR"/>
    <property type="match status" value="1"/>
</dbReference>
<feature type="compositionally biased region" description="Polar residues" evidence="5">
    <location>
        <begin position="453"/>
        <end position="463"/>
    </location>
</feature>
<dbReference type="Pfam" id="PF04082">
    <property type="entry name" value="Fungal_trans"/>
    <property type="match status" value="1"/>
</dbReference>
<keyword evidence="4" id="KW-0539">Nucleus</keyword>
<dbReference type="PROSITE" id="PS50048">
    <property type="entry name" value="ZN2_CY6_FUNGAL_2"/>
    <property type="match status" value="1"/>
</dbReference>
<dbReference type="SUPFAM" id="SSF57701">
    <property type="entry name" value="Zn2/Cys6 DNA-binding domain"/>
    <property type="match status" value="1"/>
</dbReference>
<evidence type="ECO:0000313" key="8">
    <source>
        <dbReference type="Proteomes" id="UP000799429"/>
    </source>
</evidence>
<feature type="region of interest" description="Disordered" evidence="5">
    <location>
        <begin position="127"/>
        <end position="166"/>
    </location>
</feature>
<dbReference type="GO" id="GO:0006351">
    <property type="term" value="P:DNA-templated transcription"/>
    <property type="evidence" value="ECO:0007669"/>
    <property type="project" value="InterPro"/>
</dbReference>
<dbReference type="GO" id="GO:0008270">
    <property type="term" value="F:zinc ion binding"/>
    <property type="evidence" value="ECO:0007669"/>
    <property type="project" value="InterPro"/>
</dbReference>
<evidence type="ECO:0000259" key="6">
    <source>
        <dbReference type="PROSITE" id="PS50048"/>
    </source>
</evidence>
<feature type="region of interest" description="Disordered" evidence="5">
    <location>
        <begin position="1"/>
        <end position="31"/>
    </location>
</feature>
<keyword evidence="2" id="KW-0805">Transcription regulation</keyword>
<dbReference type="Pfam" id="PF00172">
    <property type="entry name" value="Zn_clus"/>
    <property type="match status" value="1"/>
</dbReference>
<reference evidence="7" key="1">
    <citation type="journal article" date="2020" name="Stud. Mycol.">
        <title>101 Dothideomycetes genomes: a test case for predicting lifestyles and emergence of pathogens.</title>
        <authorList>
            <person name="Haridas S."/>
            <person name="Albert R."/>
            <person name="Binder M."/>
            <person name="Bloem J."/>
            <person name="Labutti K."/>
            <person name="Salamov A."/>
            <person name="Andreopoulos B."/>
            <person name="Baker S."/>
            <person name="Barry K."/>
            <person name="Bills G."/>
            <person name="Bluhm B."/>
            <person name="Cannon C."/>
            <person name="Castanera R."/>
            <person name="Culley D."/>
            <person name="Daum C."/>
            <person name="Ezra D."/>
            <person name="Gonzalez J."/>
            <person name="Henrissat B."/>
            <person name="Kuo A."/>
            <person name="Liang C."/>
            <person name="Lipzen A."/>
            <person name="Lutzoni F."/>
            <person name="Magnuson J."/>
            <person name="Mondo S."/>
            <person name="Nolan M."/>
            <person name="Ohm R."/>
            <person name="Pangilinan J."/>
            <person name="Park H.-J."/>
            <person name="Ramirez L."/>
            <person name="Alfaro M."/>
            <person name="Sun H."/>
            <person name="Tritt A."/>
            <person name="Yoshinaga Y."/>
            <person name="Zwiers L.-H."/>
            <person name="Turgeon B."/>
            <person name="Goodwin S."/>
            <person name="Spatafora J."/>
            <person name="Crous P."/>
            <person name="Grigoriev I."/>
        </authorList>
    </citation>
    <scope>NUCLEOTIDE SEQUENCE</scope>
    <source>
        <strain evidence="7">CBS 101060</strain>
    </source>
</reference>
<keyword evidence="3" id="KW-0804">Transcription</keyword>
<accession>A0A9P4SKV9</accession>
<dbReference type="GO" id="GO:0005634">
    <property type="term" value="C:nucleus"/>
    <property type="evidence" value="ECO:0007669"/>
    <property type="project" value="TreeGrafter"/>
</dbReference>
<evidence type="ECO:0000256" key="1">
    <source>
        <dbReference type="ARBA" id="ARBA00022723"/>
    </source>
</evidence>
<dbReference type="SMART" id="SM00906">
    <property type="entry name" value="Fungal_trans"/>
    <property type="match status" value="1"/>
</dbReference>
<dbReference type="Proteomes" id="UP000799429">
    <property type="component" value="Unassembled WGS sequence"/>
</dbReference>
<name>A0A9P4SKV9_9PEZI</name>
<gene>
    <name evidence="7" type="ORF">M501DRAFT_920109</name>
</gene>
<evidence type="ECO:0000256" key="2">
    <source>
        <dbReference type="ARBA" id="ARBA00023015"/>
    </source>
</evidence>
<dbReference type="Gene3D" id="4.10.240.10">
    <property type="entry name" value="Zn(2)-C6 fungal-type DNA-binding domain"/>
    <property type="match status" value="1"/>
</dbReference>
<feature type="domain" description="Zn(2)-C6 fungal-type" evidence="6">
    <location>
        <begin position="39"/>
        <end position="70"/>
    </location>
</feature>
<sequence>MFHTFQSSVALRSPDQTGSDGGAKPARASGSRRISTSNACVECRRRKIRCDGTQPCGQCQWYQHPEACSYSKPAQRVVPSRKLVDKLQGNIEQRDTVLQRLFPGKGLETLVSLPREELLNLALSAPAATSPSSTTGAQPVQTTSPNSEGTETSLEALEQAPDQNPEWDEVRRYQDKIQNISDDVNGLSMSVDRLASYVGISSITTALKVIVKAAPVAKPYIYHEQFETAQPSRANSPPPQVDDDPLALPSLEEGRELLNAYYERVHQFFPMVDMDRVWNTFTSGDRTDSPWLALLNIIFALGSLASGTSNDDNHLIYFQRSRQHLSLESFGSGNMEVIQALGIMSGYYMHYLNRPNEAHGLMGGTLRMATALGLHREYNDSATSKANVWMGWNGNSMPQESGELDHAEVRRRTWWSLFCLDAWASTTTGRPSLGRWSPAVTVQGPGKVPIPNRGSNSCISPTTPQDQSQLRILPLIHNTEFCKICTQVQDRLATTPLPKLDEVQELDSTLVRWYEDLPTILSTNQPCPEFLRIPRSVMKWRYQNLRIVLHRPFLLSAALRRTPFSTLSSEEKMAVGKCRIVAGKTIEDISNECTEDLISGWNAVWFMFQATMVPIVGLFCDSSNPDDVEKWQGQIDTAIKFLDRMIKWSVAAKKSRDFIIKLSEAHKNAAEREANQ</sequence>
<dbReference type="GO" id="GO:0000435">
    <property type="term" value="P:positive regulation of transcription from RNA polymerase II promoter by galactose"/>
    <property type="evidence" value="ECO:0007669"/>
    <property type="project" value="TreeGrafter"/>
</dbReference>
<dbReference type="InterPro" id="IPR036864">
    <property type="entry name" value="Zn2-C6_fun-type_DNA-bd_sf"/>
</dbReference>
<dbReference type="SMART" id="SM00066">
    <property type="entry name" value="GAL4"/>
    <property type="match status" value="1"/>
</dbReference>
<evidence type="ECO:0000256" key="5">
    <source>
        <dbReference type="SAM" id="MobiDB-lite"/>
    </source>
</evidence>
<dbReference type="EMBL" id="MU006089">
    <property type="protein sequence ID" value="KAF2843697.1"/>
    <property type="molecule type" value="Genomic_DNA"/>
</dbReference>
<dbReference type="InterPro" id="IPR001138">
    <property type="entry name" value="Zn2Cys6_DnaBD"/>
</dbReference>
<dbReference type="PROSITE" id="PS00463">
    <property type="entry name" value="ZN2_CY6_FUNGAL_1"/>
    <property type="match status" value="1"/>
</dbReference>
<evidence type="ECO:0000256" key="3">
    <source>
        <dbReference type="ARBA" id="ARBA00023163"/>
    </source>
</evidence>
<comment type="caution">
    <text evidence="7">The sequence shown here is derived from an EMBL/GenBank/DDBJ whole genome shotgun (WGS) entry which is preliminary data.</text>
</comment>
<keyword evidence="8" id="KW-1185">Reference proteome</keyword>
<protein>
    <recommendedName>
        <fullName evidence="6">Zn(2)-C6 fungal-type domain-containing protein</fullName>
    </recommendedName>
</protein>
<evidence type="ECO:0000313" key="7">
    <source>
        <dbReference type="EMBL" id="KAF2843697.1"/>
    </source>
</evidence>
<dbReference type="InterPro" id="IPR007219">
    <property type="entry name" value="XnlR_reg_dom"/>
</dbReference>